<dbReference type="GO" id="GO:0016747">
    <property type="term" value="F:acyltransferase activity, transferring groups other than amino-acyl groups"/>
    <property type="evidence" value="ECO:0007669"/>
    <property type="project" value="InterPro"/>
</dbReference>
<feature type="transmembrane region" description="Helical" evidence="8">
    <location>
        <begin position="334"/>
        <end position="354"/>
    </location>
</feature>
<accession>A0AAJ6P5B5</accession>
<feature type="domain" description="Acyltransferase 3" evidence="9">
    <location>
        <begin position="10"/>
        <end position="321"/>
    </location>
</feature>
<evidence type="ECO:0000256" key="7">
    <source>
        <dbReference type="ARBA" id="ARBA00023315"/>
    </source>
</evidence>
<dbReference type="Gene3D" id="3.40.50.1110">
    <property type="entry name" value="SGNH hydrolase"/>
    <property type="match status" value="1"/>
</dbReference>
<dbReference type="InterPro" id="IPR036514">
    <property type="entry name" value="SGNH_hydro_sf"/>
</dbReference>
<dbReference type="InterPro" id="IPR002656">
    <property type="entry name" value="Acyl_transf_3_dom"/>
</dbReference>
<name>A0AAJ6P5B5_9GAMM</name>
<keyword evidence="4 8" id="KW-0812">Transmembrane</keyword>
<reference evidence="11" key="1">
    <citation type="journal article" date="2022" name="Front Environ Sci">
        <title>Complete genome sequence analysis of a novel alkane-degrading bacterial strain, Acinetobacter vivianii KJ-1, and its diesel degradation ability.</title>
        <authorList>
            <person name="Zhang Y."/>
            <person name="Song F."/>
            <person name="Wang J."/>
            <person name="Zhao Q."/>
            <person name="Zheng L."/>
            <person name="Wang Z."/>
            <person name="Zhang X."/>
            <person name="Gao Y."/>
            <person name="Chen G."/>
            <person name="Huang Y."/>
        </authorList>
    </citation>
    <scope>NUCLEOTIDE SEQUENCE</scope>
    <source>
        <strain evidence="11">KJ-1</strain>
    </source>
</reference>
<organism evidence="11 12">
    <name type="scientific">Acinetobacter vivianii</name>
    <dbReference type="NCBI Taxonomy" id="1776742"/>
    <lineage>
        <taxon>Bacteria</taxon>
        <taxon>Pseudomonadati</taxon>
        <taxon>Pseudomonadota</taxon>
        <taxon>Gammaproteobacteria</taxon>
        <taxon>Moraxellales</taxon>
        <taxon>Moraxellaceae</taxon>
        <taxon>Acinetobacter</taxon>
    </lineage>
</organism>
<evidence type="ECO:0000259" key="9">
    <source>
        <dbReference type="Pfam" id="PF01757"/>
    </source>
</evidence>
<feature type="transmembrane region" description="Helical" evidence="8">
    <location>
        <begin position="34"/>
        <end position="55"/>
    </location>
</feature>
<evidence type="ECO:0000256" key="5">
    <source>
        <dbReference type="ARBA" id="ARBA00022989"/>
    </source>
</evidence>
<dbReference type="GO" id="GO:0005886">
    <property type="term" value="C:plasma membrane"/>
    <property type="evidence" value="ECO:0007669"/>
    <property type="project" value="UniProtKB-SubCell"/>
</dbReference>
<proteinExistence type="predicted"/>
<evidence type="ECO:0000256" key="3">
    <source>
        <dbReference type="ARBA" id="ARBA00022679"/>
    </source>
</evidence>
<feature type="domain" description="SGNH" evidence="10">
    <location>
        <begin position="385"/>
        <end position="588"/>
    </location>
</feature>
<keyword evidence="5 8" id="KW-1133">Transmembrane helix</keyword>
<feature type="transmembrane region" description="Helical" evidence="8">
    <location>
        <begin position="241"/>
        <end position="258"/>
    </location>
</feature>
<dbReference type="PANTHER" id="PTHR23028">
    <property type="entry name" value="ACETYLTRANSFERASE"/>
    <property type="match status" value="1"/>
</dbReference>
<keyword evidence="2" id="KW-1003">Cell membrane</keyword>
<evidence type="ECO:0000313" key="12">
    <source>
        <dbReference type="Proteomes" id="UP001199528"/>
    </source>
</evidence>
<dbReference type="EMBL" id="CP085083">
    <property type="protein sequence ID" value="WDZ51398.1"/>
    <property type="molecule type" value="Genomic_DNA"/>
</dbReference>
<keyword evidence="6 8" id="KW-0472">Membrane</keyword>
<dbReference type="SUPFAM" id="SSF52266">
    <property type="entry name" value="SGNH hydrolase"/>
    <property type="match status" value="1"/>
</dbReference>
<dbReference type="Proteomes" id="UP001199528">
    <property type="component" value="Chromosome"/>
</dbReference>
<evidence type="ECO:0000256" key="2">
    <source>
        <dbReference type="ARBA" id="ARBA00022475"/>
    </source>
</evidence>
<evidence type="ECO:0000256" key="1">
    <source>
        <dbReference type="ARBA" id="ARBA00004651"/>
    </source>
</evidence>
<dbReference type="InterPro" id="IPR043968">
    <property type="entry name" value="SGNH"/>
</dbReference>
<comment type="subcellular location">
    <subcellularLocation>
        <location evidence="1">Cell membrane</location>
        <topology evidence="1">Multi-pass membrane protein</topology>
    </subcellularLocation>
</comment>
<dbReference type="RefSeq" id="WP_123775402.1">
    <property type="nucleotide sequence ID" value="NZ_CP085083.1"/>
</dbReference>
<evidence type="ECO:0000259" key="10">
    <source>
        <dbReference type="Pfam" id="PF19040"/>
    </source>
</evidence>
<evidence type="ECO:0000256" key="6">
    <source>
        <dbReference type="ARBA" id="ARBA00023136"/>
    </source>
</evidence>
<dbReference type="KEGG" id="aviv:LF296_00875"/>
<dbReference type="GO" id="GO:0016788">
    <property type="term" value="F:hydrolase activity, acting on ester bonds"/>
    <property type="evidence" value="ECO:0007669"/>
    <property type="project" value="UniProtKB-ARBA"/>
</dbReference>
<feature type="transmembrane region" description="Helical" evidence="8">
    <location>
        <begin position="75"/>
        <end position="95"/>
    </location>
</feature>
<feature type="transmembrane region" description="Helical" evidence="8">
    <location>
        <begin position="134"/>
        <end position="157"/>
    </location>
</feature>
<dbReference type="Pfam" id="PF19040">
    <property type="entry name" value="SGNH"/>
    <property type="match status" value="1"/>
</dbReference>
<dbReference type="InterPro" id="IPR050879">
    <property type="entry name" value="Acyltransferase_3"/>
</dbReference>
<protein>
    <submittedName>
        <fullName evidence="11">Acyltransferase family protein</fullName>
    </submittedName>
</protein>
<sequence>MQSSTPLRLDIQGLRAVAVLAVIIFHVNKEWLPSGFIGVDIFFVISGFIISSIILNNNKNFSFLNFYKKRIIRIIPAYLLLLSICAIVSIILLTLSDLRYFLESLKYTLYFYSNHYFSTFGDYFSPMSEELPLLHTWSLAIEMQFYFILPILLTFFSRKKIKEITIILIIFLTLWVEIKLNTTNEDQYFSLLSRIPEFLIGTLAALLARNPIIQEKKFLSLIGIFILLPCFFLIPNQHFPGVLGLIPSICIALIIIQKDSFINKILERKSLVFIGTISYSLYLWHWPILAFFRYYKNTQQLTLPTIIIAISLTFFCAYISYIFIENKLSKCKAIYIYIFIIANLIILSFVLFWGEKINKKITPEQPTYLTRYADDKKICHGKIVERCLTPLIKDHSILVIGDSHAAQLNIYFDTLQLKSSYSFNIISSSSCLPIQNFNINNLPTWARASCTSQTKVIESKLNNHNTIIIAGLWSKHFKDQQSMTALDNFIEKNKVNHHIIILGQIPTFTKNINRIQHFQNLHLNPKISIDLLQMEANVKLKEISQRHDIEFINFSNNHFFNNAPKFNDKFIYYDSNHLNELGSKYYAEATGNELLNVLNKLQINTLINSHSIDDRRR</sequence>
<evidence type="ECO:0000313" key="11">
    <source>
        <dbReference type="EMBL" id="WDZ51398.1"/>
    </source>
</evidence>
<dbReference type="GO" id="GO:0009103">
    <property type="term" value="P:lipopolysaccharide biosynthetic process"/>
    <property type="evidence" value="ECO:0007669"/>
    <property type="project" value="TreeGrafter"/>
</dbReference>
<keyword evidence="7 11" id="KW-0012">Acyltransferase</keyword>
<reference evidence="11" key="2">
    <citation type="submission" date="2023-02" db="EMBL/GenBank/DDBJ databases">
        <authorList>
            <person name="Huang Y."/>
            <person name="Zhang Y."/>
            <person name="Zhang T."/>
            <person name="Wang J."/>
        </authorList>
    </citation>
    <scope>NUCLEOTIDE SEQUENCE</scope>
    <source>
        <strain evidence="11">KJ-1</strain>
    </source>
</reference>
<dbReference type="PANTHER" id="PTHR23028:SF53">
    <property type="entry name" value="ACYL_TRANSF_3 DOMAIN-CONTAINING PROTEIN"/>
    <property type="match status" value="1"/>
</dbReference>
<dbReference type="AlphaFoldDB" id="A0AAJ6P5B5"/>
<feature type="transmembrane region" description="Helical" evidence="8">
    <location>
        <begin position="301"/>
        <end position="322"/>
    </location>
</feature>
<feature type="transmembrane region" description="Helical" evidence="8">
    <location>
        <begin position="218"/>
        <end position="235"/>
    </location>
</feature>
<feature type="transmembrane region" description="Helical" evidence="8">
    <location>
        <begin position="270"/>
        <end position="295"/>
    </location>
</feature>
<evidence type="ECO:0000256" key="8">
    <source>
        <dbReference type="SAM" id="Phobius"/>
    </source>
</evidence>
<dbReference type="Pfam" id="PF01757">
    <property type="entry name" value="Acyl_transf_3"/>
    <property type="match status" value="1"/>
</dbReference>
<keyword evidence="3" id="KW-0808">Transferase</keyword>
<gene>
    <name evidence="11" type="ORF">LF296_00875</name>
</gene>
<evidence type="ECO:0000256" key="4">
    <source>
        <dbReference type="ARBA" id="ARBA00022692"/>
    </source>
</evidence>